<keyword evidence="2" id="KW-1185">Reference proteome</keyword>
<dbReference type="AlphaFoldDB" id="A0A6A6ZJA0"/>
<gene>
    <name evidence="1" type="ORF">CC86DRAFT_374105</name>
</gene>
<dbReference type="Proteomes" id="UP000799424">
    <property type="component" value="Unassembled WGS sequence"/>
</dbReference>
<name>A0A6A6ZJA0_9PLEO</name>
<organism evidence="1 2">
    <name type="scientific">Ophiobolus disseminans</name>
    <dbReference type="NCBI Taxonomy" id="1469910"/>
    <lineage>
        <taxon>Eukaryota</taxon>
        <taxon>Fungi</taxon>
        <taxon>Dikarya</taxon>
        <taxon>Ascomycota</taxon>
        <taxon>Pezizomycotina</taxon>
        <taxon>Dothideomycetes</taxon>
        <taxon>Pleosporomycetidae</taxon>
        <taxon>Pleosporales</taxon>
        <taxon>Pleosporineae</taxon>
        <taxon>Phaeosphaeriaceae</taxon>
        <taxon>Ophiobolus</taxon>
    </lineage>
</organism>
<accession>A0A6A6ZJA0</accession>
<evidence type="ECO:0000313" key="1">
    <source>
        <dbReference type="EMBL" id="KAF2820759.1"/>
    </source>
</evidence>
<dbReference type="EMBL" id="MU006239">
    <property type="protein sequence ID" value="KAF2820759.1"/>
    <property type="molecule type" value="Genomic_DNA"/>
</dbReference>
<evidence type="ECO:0000313" key="2">
    <source>
        <dbReference type="Proteomes" id="UP000799424"/>
    </source>
</evidence>
<dbReference type="OrthoDB" id="3250044at2759"/>
<dbReference type="SUPFAM" id="SSF56112">
    <property type="entry name" value="Protein kinase-like (PK-like)"/>
    <property type="match status" value="1"/>
</dbReference>
<proteinExistence type="predicted"/>
<evidence type="ECO:0008006" key="3">
    <source>
        <dbReference type="Google" id="ProtNLM"/>
    </source>
</evidence>
<sequence>MTMFLPHDAATDEKLASYCARSNPNHIVLYELQGGRSVIRISNDTAVKCGPGVTRDEALAQDRAYHLVDQRIIRVPRVHRFFTFQDIRYIIIEFIDGKLLNSIGEALDGIAKALAHFSQLQSNKPGPLSGGLACGLL</sequence>
<reference evidence="1" key="1">
    <citation type="journal article" date="2020" name="Stud. Mycol.">
        <title>101 Dothideomycetes genomes: a test case for predicting lifestyles and emergence of pathogens.</title>
        <authorList>
            <person name="Haridas S."/>
            <person name="Albert R."/>
            <person name="Binder M."/>
            <person name="Bloem J."/>
            <person name="Labutti K."/>
            <person name="Salamov A."/>
            <person name="Andreopoulos B."/>
            <person name="Baker S."/>
            <person name="Barry K."/>
            <person name="Bills G."/>
            <person name="Bluhm B."/>
            <person name="Cannon C."/>
            <person name="Castanera R."/>
            <person name="Culley D."/>
            <person name="Daum C."/>
            <person name="Ezra D."/>
            <person name="Gonzalez J."/>
            <person name="Henrissat B."/>
            <person name="Kuo A."/>
            <person name="Liang C."/>
            <person name="Lipzen A."/>
            <person name="Lutzoni F."/>
            <person name="Magnuson J."/>
            <person name="Mondo S."/>
            <person name="Nolan M."/>
            <person name="Ohm R."/>
            <person name="Pangilinan J."/>
            <person name="Park H.-J."/>
            <person name="Ramirez L."/>
            <person name="Alfaro M."/>
            <person name="Sun H."/>
            <person name="Tritt A."/>
            <person name="Yoshinaga Y."/>
            <person name="Zwiers L.-H."/>
            <person name="Turgeon B."/>
            <person name="Goodwin S."/>
            <person name="Spatafora J."/>
            <person name="Crous P."/>
            <person name="Grigoriev I."/>
        </authorList>
    </citation>
    <scope>NUCLEOTIDE SEQUENCE</scope>
    <source>
        <strain evidence="1">CBS 113818</strain>
    </source>
</reference>
<protein>
    <recommendedName>
        <fullName evidence="3">Aminoglycoside phosphotransferase domain-containing protein</fullName>
    </recommendedName>
</protein>
<dbReference type="InterPro" id="IPR011009">
    <property type="entry name" value="Kinase-like_dom_sf"/>
</dbReference>